<reference evidence="1" key="2">
    <citation type="submission" date="2022-10" db="EMBL/GenBank/DDBJ databases">
        <authorList>
            <person name="Kostovova I."/>
            <person name="Moravkova M."/>
            <person name="Pechar R."/>
        </authorList>
    </citation>
    <scope>NUCLEOTIDE SEQUENCE</scope>
    <source>
        <strain evidence="1">M597B</strain>
    </source>
</reference>
<name>A0AAW6B5R9_LACAM</name>
<reference evidence="1" key="1">
    <citation type="journal article" date="2022" name="Microorganisms">
        <title>Antibiotic Susceptibility, Resistance Gene Determinants and Corresponding Genomic Regions in Lactobacillus amylovorus Isolates Derived from Wild Boars and Domestic Pigs.</title>
        <authorList>
            <person name="Moravkova M."/>
            <person name="Kostovova I."/>
            <person name="Kavanova K."/>
            <person name="Pechar R."/>
            <person name="Stanek S."/>
            <person name="Brychta A."/>
            <person name="Zeman M."/>
            <person name="Kubasova T."/>
        </authorList>
    </citation>
    <scope>NUCLEOTIDE SEQUENCE</scope>
    <source>
        <strain evidence="1">M597B</strain>
    </source>
</reference>
<accession>A0AAW6B5R9</accession>
<dbReference type="RefSeq" id="WP_224429438.1">
    <property type="nucleotide sequence ID" value="NZ_CP083726.1"/>
</dbReference>
<organism evidence="1 2">
    <name type="scientific">Lactobacillus amylovorus</name>
    <dbReference type="NCBI Taxonomy" id="1604"/>
    <lineage>
        <taxon>Bacteria</taxon>
        <taxon>Bacillati</taxon>
        <taxon>Bacillota</taxon>
        <taxon>Bacilli</taxon>
        <taxon>Lactobacillales</taxon>
        <taxon>Lactobacillaceae</taxon>
        <taxon>Lactobacillus</taxon>
    </lineage>
</organism>
<comment type="caution">
    <text evidence="1">The sequence shown here is derived from an EMBL/GenBank/DDBJ whole genome shotgun (WGS) entry which is preliminary data.</text>
</comment>
<dbReference type="AlphaFoldDB" id="A0AAW6B5R9"/>
<proteinExistence type="predicted"/>
<gene>
    <name evidence="1" type="ORF">ODV14_00230</name>
</gene>
<sequence>MPSSINIFEVPTNLVSDGQGNRYGIDDIPSGQTQNVYSYLTTHPDE</sequence>
<dbReference type="EMBL" id="JAOTHD010000001">
    <property type="protein sequence ID" value="MDB6245805.1"/>
    <property type="molecule type" value="Genomic_DNA"/>
</dbReference>
<evidence type="ECO:0000313" key="2">
    <source>
        <dbReference type="Proteomes" id="UP001141961"/>
    </source>
</evidence>
<protein>
    <submittedName>
        <fullName evidence="1">Uncharacterized protein</fullName>
    </submittedName>
</protein>
<evidence type="ECO:0000313" key="1">
    <source>
        <dbReference type="EMBL" id="MDB6245805.1"/>
    </source>
</evidence>
<dbReference type="Proteomes" id="UP001141961">
    <property type="component" value="Unassembled WGS sequence"/>
</dbReference>